<feature type="transmembrane region" description="Helical" evidence="7">
    <location>
        <begin position="91"/>
        <end position="114"/>
    </location>
</feature>
<evidence type="ECO:0000256" key="2">
    <source>
        <dbReference type="ARBA" id="ARBA00022448"/>
    </source>
</evidence>
<feature type="transmembrane region" description="Helical" evidence="7">
    <location>
        <begin position="23"/>
        <end position="47"/>
    </location>
</feature>
<evidence type="ECO:0000256" key="4">
    <source>
        <dbReference type="ARBA" id="ARBA00022692"/>
    </source>
</evidence>
<keyword evidence="3" id="KW-1003">Cell membrane</keyword>
<feature type="transmembrane region" description="Helical" evidence="7">
    <location>
        <begin position="126"/>
        <end position="148"/>
    </location>
</feature>
<dbReference type="AlphaFoldDB" id="A0A2K1G0M0"/>
<evidence type="ECO:0000313" key="9">
    <source>
        <dbReference type="EMBL" id="PNQ98340.1"/>
    </source>
</evidence>
<comment type="caution">
    <text evidence="9">The sequence shown here is derived from an EMBL/GenBank/DDBJ whole genome shotgun (WGS) entry which is preliminary data.</text>
</comment>
<keyword evidence="6 7" id="KW-0472">Membrane</keyword>
<evidence type="ECO:0000313" key="10">
    <source>
        <dbReference type="Proteomes" id="UP000236268"/>
    </source>
</evidence>
<feature type="transmembrane region" description="Helical" evidence="7">
    <location>
        <begin position="154"/>
        <end position="177"/>
    </location>
</feature>
<feature type="transmembrane region" description="Helical" evidence="7">
    <location>
        <begin position="197"/>
        <end position="221"/>
    </location>
</feature>
<protein>
    <submittedName>
        <fullName evidence="9">Peptide ABC transporter permease</fullName>
    </submittedName>
</protein>
<keyword evidence="4 7" id="KW-0812">Transmembrane</keyword>
<feature type="domain" description="ABC transmembrane type-1" evidence="8">
    <location>
        <begin position="87"/>
        <end position="276"/>
    </location>
</feature>
<dbReference type="PANTHER" id="PTHR43386:SF25">
    <property type="entry name" value="PEPTIDE ABC TRANSPORTER PERMEASE PROTEIN"/>
    <property type="match status" value="1"/>
</dbReference>
<evidence type="ECO:0000256" key="1">
    <source>
        <dbReference type="ARBA" id="ARBA00004651"/>
    </source>
</evidence>
<reference evidence="9 10" key="1">
    <citation type="submission" date="2018-01" db="EMBL/GenBank/DDBJ databases">
        <title>Whole genome sequence of Azospirillum brasilense REC3 isolated from strawberry roots.</title>
        <authorList>
            <person name="Fontana C.A."/>
            <person name="Salazar S.M."/>
            <person name="Bassi D."/>
            <person name="Puglisi E."/>
            <person name="Lovaisa N.C."/>
            <person name="Toffoli L.M."/>
            <person name="Pedraza R."/>
            <person name="Cocconcelli P.S."/>
        </authorList>
    </citation>
    <scope>NUCLEOTIDE SEQUENCE [LARGE SCALE GENOMIC DNA]</scope>
    <source>
        <strain evidence="9 10">REC3</strain>
    </source>
</reference>
<evidence type="ECO:0000256" key="6">
    <source>
        <dbReference type="ARBA" id="ARBA00023136"/>
    </source>
</evidence>
<dbReference type="Pfam" id="PF00528">
    <property type="entry name" value="BPD_transp_1"/>
    <property type="match status" value="1"/>
</dbReference>
<organism evidence="9 10">
    <name type="scientific">Azospirillum argentinense</name>
    <dbReference type="NCBI Taxonomy" id="2970906"/>
    <lineage>
        <taxon>Bacteria</taxon>
        <taxon>Pseudomonadati</taxon>
        <taxon>Pseudomonadota</taxon>
        <taxon>Alphaproteobacteria</taxon>
        <taxon>Rhodospirillales</taxon>
        <taxon>Azospirillaceae</taxon>
        <taxon>Azospirillum</taxon>
    </lineage>
</organism>
<comment type="subcellular location">
    <subcellularLocation>
        <location evidence="1 7">Cell membrane</location>
        <topology evidence="1 7">Multi-pass membrane protein</topology>
    </subcellularLocation>
</comment>
<evidence type="ECO:0000256" key="3">
    <source>
        <dbReference type="ARBA" id="ARBA00022475"/>
    </source>
</evidence>
<proteinExistence type="inferred from homology"/>
<evidence type="ECO:0000259" key="8">
    <source>
        <dbReference type="PROSITE" id="PS50928"/>
    </source>
</evidence>
<dbReference type="InterPro" id="IPR000515">
    <property type="entry name" value="MetI-like"/>
</dbReference>
<feature type="transmembrane region" description="Helical" evidence="7">
    <location>
        <begin position="258"/>
        <end position="276"/>
    </location>
</feature>
<evidence type="ECO:0000256" key="5">
    <source>
        <dbReference type="ARBA" id="ARBA00022989"/>
    </source>
</evidence>
<gene>
    <name evidence="9" type="ORF">C1S70_14130</name>
</gene>
<dbReference type="PANTHER" id="PTHR43386">
    <property type="entry name" value="OLIGOPEPTIDE TRANSPORT SYSTEM PERMEASE PROTEIN APPC"/>
    <property type="match status" value="1"/>
</dbReference>
<keyword evidence="5 7" id="KW-1133">Transmembrane helix</keyword>
<dbReference type="PROSITE" id="PS50928">
    <property type="entry name" value="ABC_TM1"/>
    <property type="match status" value="1"/>
</dbReference>
<dbReference type="CDD" id="cd06261">
    <property type="entry name" value="TM_PBP2"/>
    <property type="match status" value="1"/>
</dbReference>
<dbReference type="Gene3D" id="1.10.3720.10">
    <property type="entry name" value="MetI-like"/>
    <property type="match status" value="1"/>
</dbReference>
<name>A0A2K1G0M0_9PROT</name>
<dbReference type="InterPro" id="IPR035906">
    <property type="entry name" value="MetI-like_sf"/>
</dbReference>
<dbReference type="SUPFAM" id="SSF161098">
    <property type="entry name" value="MetI-like"/>
    <property type="match status" value="1"/>
</dbReference>
<sequence length="293" mass="30222">MRSHRPAPAGDGMTRFVRRLKRLPVSLLLGGLLTALVVGAALLSLVWTPFPAEQVRVVARLRPPGAVHWLGTDHFGRDVLSMILVGARNSLAVGAAAVALGAVLGVPLGLAASAWGRWGDEAVARLGDLLFAFPAVLTAILLTAALGAGAVNVVLALGLFNAAVFARVARGAALAVWRRDFVRAALALGRGPLSVTLVHVLPNIAGVVIVQGTVLFAVAVLNEAALSYLGLGIQPPSPSWGKMLGDAQTFLFTSPLQAIFPGAAIAVTVLGLNLLGDGLRDALDPRHRSAGLL</sequence>
<dbReference type="GO" id="GO:0055085">
    <property type="term" value="P:transmembrane transport"/>
    <property type="evidence" value="ECO:0007669"/>
    <property type="project" value="InterPro"/>
</dbReference>
<dbReference type="EMBL" id="POWG01000013">
    <property type="protein sequence ID" value="PNQ98340.1"/>
    <property type="molecule type" value="Genomic_DNA"/>
</dbReference>
<dbReference type="InterPro" id="IPR050366">
    <property type="entry name" value="BP-dependent_transpt_permease"/>
</dbReference>
<accession>A0A2K1G0M0</accession>
<dbReference type="GO" id="GO:0005886">
    <property type="term" value="C:plasma membrane"/>
    <property type="evidence" value="ECO:0007669"/>
    <property type="project" value="UniProtKB-SubCell"/>
</dbReference>
<keyword evidence="2 7" id="KW-0813">Transport</keyword>
<comment type="similarity">
    <text evidence="7">Belongs to the binding-protein-dependent transport system permease family.</text>
</comment>
<evidence type="ECO:0000256" key="7">
    <source>
        <dbReference type="RuleBase" id="RU363032"/>
    </source>
</evidence>
<dbReference type="Proteomes" id="UP000236268">
    <property type="component" value="Unassembled WGS sequence"/>
</dbReference>